<evidence type="ECO:0000256" key="5">
    <source>
        <dbReference type="ARBA" id="ARBA00023157"/>
    </source>
</evidence>
<keyword evidence="6" id="KW-0325">Glycoprotein</keyword>
<feature type="transmembrane region" description="Helical" evidence="7">
    <location>
        <begin position="21"/>
        <end position="39"/>
    </location>
</feature>
<name>A0A4Y2QLC8_ARAVE</name>
<protein>
    <submittedName>
        <fullName evidence="9">Techylectin-5A</fullName>
    </submittedName>
</protein>
<feature type="domain" description="Fibrinogen C-terminal" evidence="8">
    <location>
        <begin position="122"/>
        <end position="258"/>
    </location>
</feature>
<evidence type="ECO:0000256" key="1">
    <source>
        <dbReference type="ARBA" id="ARBA00004613"/>
    </source>
</evidence>
<keyword evidence="7" id="KW-0472">Membrane</keyword>
<keyword evidence="2" id="KW-0964">Secreted</keyword>
<dbReference type="InterPro" id="IPR036056">
    <property type="entry name" value="Fibrinogen-like_C"/>
</dbReference>
<organism evidence="9 10">
    <name type="scientific">Araneus ventricosus</name>
    <name type="common">Orbweaver spider</name>
    <name type="synonym">Epeira ventricosa</name>
    <dbReference type="NCBI Taxonomy" id="182803"/>
    <lineage>
        <taxon>Eukaryota</taxon>
        <taxon>Metazoa</taxon>
        <taxon>Ecdysozoa</taxon>
        <taxon>Arthropoda</taxon>
        <taxon>Chelicerata</taxon>
        <taxon>Arachnida</taxon>
        <taxon>Araneae</taxon>
        <taxon>Araneomorphae</taxon>
        <taxon>Entelegynae</taxon>
        <taxon>Araneoidea</taxon>
        <taxon>Araneidae</taxon>
        <taxon>Araneus</taxon>
    </lineage>
</organism>
<reference evidence="9 10" key="1">
    <citation type="journal article" date="2019" name="Sci. Rep.">
        <title>Orb-weaving spider Araneus ventricosus genome elucidates the spidroin gene catalogue.</title>
        <authorList>
            <person name="Kono N."/>
            <person name="Nakamura H."/>
            <person name="Ohtoshi R."/>
            <person name="Moran D.A.P."/>
            <person name="Shinohara A."/>
            <person name="Yoshida Y."/>
            <person name="Fujiwara M."/>
            <person name="Mori M."/>
            <person name="Tomita M."/>
            <person name="Arakawa K."/>
        </authorList>
    </citation>
    <scope>NUCLEOTIDE SEQUENCE [LARGE SCALE GENOMIC DNA]</scope>
</reference>
<evidence type="ECO:0000313" key="10">
    <source>
        <dbReference type="Proteomes" id="UP000499080"/>
    </source>
</evidence>
<dbReference type="NCBIfam" id="NF040941">
    <property type="entry name" value="GGGWT_bact"/>
    <property type="match status" value="1"/>
</dbReference>
<dbReference type="GO" id="GO:0034116">
    <property type="term" value="P:positive regulation of heterotypic cell-cell adhesion"/>
    <property type="evidence" value="ECO:0007669"/>
    <property type="project" value="TreeGrafter"/>
</dbReference>
<dbReference type="GO" id="GO:0005577">
    <property type="term" value="C:fibrinogen complex"/>
    <property type="evidence" value="ECO:0007669"/>
    <property type="project" value="TreeGrafter"/>
</dbReference>
<evidence type="ECO:0000313" key="9">
    <source>
        <dbReference type="EMBL" id="GBN64107.1"/>
    </source>
</evidence>
<comment type="caution">
    <text evidence="9">The sequence shown here is derived from an EMBL/GenBank/DDBJ whole genome shotgun (WGS) entry which is preliminary data.</text>
</comment>
<dbReference type="AlphaFoldDB" id="A0A4Y2QLC8"/>
<dbReference type="PROSITE" id="PS51406">
    <property type="entry name" value="FIBRINOGEN_C_2"/>
    <property type="match status" value="1"/>
</dbReference>
<dbReference type="SMART" id="SM00186">
    <property type="entry name" value="FBG"/>
    <property type="match status" value="1"/>
</dbReference>
<keyword evidence="7" id="KW-0812">Transmembrane</keyword>
<evidence type="ECO:0000256" key="3">
    <source>
        <dbReference type="ARBA" id="ARBA00022729"/>
    </source>
</evidence>
<keyword evidence="3" id="KW-0732">Signal</keyword>
<dbReference type="Pfam" id="PF00147">
    <property type="entry name" value="Fibrinogen_C"/>
    <property type="match status" value="1"/>
</dbReference>
<dbReference type="Gene3D" id="3.90.215.10">
    <property type="entry name" value="Gamma Fibrinogen, chain A, domain 1"/>
    <property type="match status" value="1"/>
</dbReference>
<dbReference type="PANTHER" id="PTHR47221:SF6">
    <property type="entry name" value="FIBRINOGEN ALPHA CHAIN"/>
    <property type="match status" value="1"/>
</dbReference>
<sequence>MLARLQSLELKHSTKVAKEKKNFYFFGACFFGLLATIYAEAPANSGCLEKETAITSIETAEDLLTKAKDNFPSCKEDENSKNGSNCAGKKALAYIEISKKLISDVRKNFPECPQSTEKLAMAAQSKKLRNCLEILRRGRTESGVYTIWVGDPFPTGKPLQVYCDMETDAGGWTVIQRRGKFPVQLDFNKDWKSYTNGFGNVTEEFWLGNENIRILCLKGCEIRFDLQDEDGEKGFALYQNFSLSNSNYRLNISGYAGNIAKVSRHRSQVRLLPFGCSLKRSCTTTLNHELYTCTALSRFVSGHLRSCSFSHGNKVFPVCAKCGVASASPEHILSCLRLSRETFETDPLLALDFLRAKFQSKYYQTPPVKNSLILSNAYTIFKQHSPPHHTGFPTNQGTADAYHLVQQPI</sequence>
<dbReference type="PANTHER" id="PTHR47221">
    <property type="entry name" value="FIBRINOGEN ALPHA CHAIN"/>
    <property type="match status" value="1"/>
</dbReference>
<dbReference type="GO" id="GO:0030674">
    <property type="term" value="F:protein-macromolecule adaptor activity"/>
    <property type="evidence" value="ECO:0007669"/>
    <property type="project" value="TreeGrafter"/>
</dbReference>
<dbReference type="GO" id="GO:0005201">
    <property type="term" value="F:extracellular matrix structural constituent"/>
    <property type="evidence" value="ECO:0007669"/>
    <property type="project" value="TreeGrafter"/>
</dbReference>
<dbReference type="InterPro" id="IPR002181">
    <property type="entry name" value="Fibrinogen_a/b/g_C_dom"/>
</dbReference>
<comment type="subcellular location">
    <subcellularLocation>
        <location evidence="1">Secreted</location>
    </subcellularLocation>
</comment>
<keyword evidence="10" id="KW-1185">Reference proteome</keyword>
<evidence type="ECO:0000256" key="2">
    <source>
        <dbReference type="ARBA" id="ARBA00022525"/>
    </source>
</evidence>
<dbReference type="EMBL" id="BGPR01014185">
    <property type="protein sequence ID" value="GBN64107.1"/>
    <property type="molecule type" value="Genomic_DNA"/>
</dbReference>
<keyword evidence="7" id="KW-1133">Transmembrane helix</keyword>
<evidence type="ECO:0000256" key="6">
    <source>
        <dbReference type="ARBA" id="ARBA00023180"/>
    </source>
</evidence>
<dbReference type="InterPro" id="IPR037579">
    <property type="entry name" value="FIB_ANG-like"/>
</dbReference>
<keyword evidence="5" id="KW-1015">Disulfide bond</keyword>
<evidence type="ECO:0000256" key="7">
    <source>
        <dbReference type="SAM" id="Phobius"/>
    </source>
</evidence>
<keyword evidence="4" id="KW-0175">Coiled coil</keyword>
<dbReference type="Proteomes" id="UP000499080">
    <property type="component" value="Unassembled WGS sequence"/>
</dbReference>
<evidence type="ECO:0000259" key="8">
    <source>
        <dbReference type="PROSITE" id="PS51406"/>
    </source>
</evidence>
<dbReference type="SUPFAM" id="SSF56496">
    <property type="entry name" value="Fibrinogen C-terminal domain-like"/>
    <property type="match status" value="1"/>
</dbReference>
<accession>A0A4Y2QLC8</accession>
<evidence type="ECO:0000256" key="4">
    <source>
        <dbReference type="ARBA" id="ARBA00023054"/>
    </source>
</evidence>
<dbReference type="OrthoDB" id="6538135at2759"/>
<gene>
    <name evidence="9" type="primary">TL5A_35</name>
    <name evidence="9" type="ORF">AVEN_174667_1</name>
</gene>
<dbReference type="InterPro" id="IPR014716">
    <property type="entry name" value="Fibrinogen_a/b/g_C_1"/>
</dbReference>
<proteinExistence type="predicted"/>